<dbReference type="KEGG" id="nfl:COO91_02013"/>
<gene>
    <name evidence="1" type="ORF">COO91_02013</name>
</gene>
<dbReference type="AlphaFoldDB" id="A0A2K8SKY9"/>
<dbReference type="EMBL" id="CP024785">
    <property type="protein sequence ID" value="AUB36112.1"/>
    <property type="molecule type" value="Genomic_DNA"/>
</dbReference>
<reference evidence="1 2" key="1">
    <citation type="submission" date="2017-11" db="EMBL/GenBank/DDBJ databases">
        <title>Complete genome of a free-living desiccation-tolerant cyanobacterium and its photosynthetic adaptation to extreme terrestrial habitat.</title>
        <authorList>
            <person name="Shang J."/>
        </authorList>
    </citation>
    <scope>NUCLEOTIDE SEQUENCE [LARGE SCALE GENOMIC DNA]</scope>
    <source>
        <strain evidence="1 2">CCNUN1</strain>
    </source>
</reference>
<evidence type="ECO:0000313" key="1">
    <source>
        <dbReference type="EMBL" id="AUB36112.1"/>
    </source>
</evidence>
<name>A0A2K8SKY9_9NOSO</name>
<sequence length="60" mass="6893">MPFQKSHKFGFTSDEPMDKDPVCFKVKLGVKAKLKAVPNWQERLRECVDRLIAGQRESDG</sequence>
<keyword evidence="2" id="KW-1185">Reference proteome</keyword>
<dbReference type="Proteomes" id="UP000232003">
    <property type="component" value="Chromosome"/>
</dbReference>
<accession>A0A2K8SKY9</accession>
<evidence type="ECO:0000313" key="2">
    <source>
        <dbReference type="Proteomes" id="UP000232003"/>
    </source>
</evidence>
<protein>
    <submittedName>
        <fullName evidence="1">Uncharacterized protein</fullName>
    </submittedName>
</protein>
<organism evidence="1 2">
    <name type="scientific">Nostoc flagelliforme CCNUN1</name>
    <dbReference type="NCBI Taxonomy" id="2038116"/>
    <lineage>
        <taxon>Bacteria</taxon>
        <taxon>Bacillati</taxon>
        <taxon>Cyanobacteriota</taxon>
        <taxon>Cyanophyceae</taxon>
        <taxon>Nostocales</taxon>
        <taxon>Nostocaceae</taxon>
        <taxon>Nostoc</taxon>
    </lineage>
</organism>
<proteinExistence type="predicted"/>
<dbReference type="RefSeq" id="WP_100898122.1">
    <property type="nucleotide sequence ID" value="NZ_CAWNNC010000001.1"/>
</dbReference>